<evidence type="ECO:0000313" key="1">
    <source>
        <dbReference type="EMBL" id="MCW3167143.1"/>
    </source>
</evidence>
<name>A0ABT3HTM4_9FLAO</name>
<keyword evidence="2" id="KW-1185">Reference proteome</keyword>
<organism evidence="1 2">
    <name type="scientific">Chryseobacterium kimseyorum</name>
    <dbReference type="NCBI Taxonomy" id="2984028"/>
    <lineage>
        <taxon>Bacteria</taxon>
        <taxon>Pseudomonadati</taxon>
        <taxon>Bacteroidota</taxon>
        <taxon>Flavobacteriia</taxon>
        <taxon>Flavobacteriales</taxon>
        <taxon>Weeksellaceae</taxon>
        <taxon>Chryseobacterium group</taxon>
        <taxon>Chryseobacterium</taxon>
    </lineage>
</organism>
<comment type="caution">
    <text evidence="1">The sequence shown here is derived from an EMBL/GenBank/DDBJ whole genome shotgun (WGS) entry which is preliminary data.</text>
</comment>
<dbReference type="Proteomes" id="UP001163731">
    <property type="component" value="Unassembled WGS sequence"/>
</dbReference>
<accession>A0ABT3HTM4</accession>
<proteinExistence type="predicted"/>
<sequence length="179" mass="21227">MRKSLTLIGFLTSLFSYSQTNRFVYELQYRRDSTEDYRKTLMNLDISAKTVKFYDQTFAEYDSINKAAGTTVSKYSTKTDQIISREINSNKNNWFRDFFDYFVVKTNDEMAWKVMQETKNYNGYLLQKAVTNFGGRSWTAWFSKEVDINEGPYKFRGLPGLIFLLEDTEKNFSYQLKKM</sequence>
<dbReference type="Pfam" id="PF09697">
    <property type="entry name" value="Porph_ging"/>
    <property type="match status" value="1"/>
</dbReference>
<evidence type="ECO:0000313" key="2">
    <source>
        <dbReference type="Proteomes" id="UP001163731"/>
    </source>
</evidence>
<dbReference type="RefSeq" id="WP_264748435.1">
    <property type="nucleotide sequence ID" value="NZ_JAPDHW010000001.1"/>
</dbReference>
<dbReference type="InterPro" id="IPR005901">
    <property type="entry name" value="GLPGLI"/>
</dbReference>
<reference evidence="1" key="1">
    <citation type="submission" date="2022-10" db="EMBL/GenBank/DDBJ databases">
        <title>Chryseobacterium babae sp. nov. isolated from the gut of the beetle Oryctes rhinoceros, and Chryseobacterium kimseyorum sp. nov., isolated from a stick insect rearing cage.</title>
        <authorList>
            <person name="Shelomi M."/>
            <person name="Han C.-J."/>
            <person name="Chen W.-M."/>
            <person name="Chen H.-K."/>
            <person name="Liaw S.-J."/>
            <person name="Muhle E."/>
            <person name="Clermont D."/>
        </authorList>
    </citation>
    <scope>NUCLEOTIDE SEQUENCE</scope>
    <source>
        <strain evidence="1">09-1422</strain>
    </source>
</reference>
<dbReference type="NCBIfam" id="TIGR01200">
    <property type="entry name" value="GLPGLI"/>
    <property type="match status" value="1"/>
</dbReference>
<protein>
    <submittedName>
        <fullName evidence="1">GLPGLI family protein</fullName>
    </submittedName>
</protein>
<dbReference type="EMBL" id="JAPDHW010000001">
    <property type="protein sequence ID" value="MCW3167143.1"/>
    <property type="molecule type" value="Genomic_DNA"/>
</dbReference>
<gene>
    <name evidence="1" type="ORF">OMO38_01260</name>
</gene>